<dbReference type="EMBL" id="CZPZ01000003">
    <property type="protein sequence ID" value="CUS32744.1"/>
    <property type="molecule type" value="Genomic_DNA"/>
</dbReference>
<evidence type="ECO:0000313" key="2">
    <source>
        <dbReference type="Proteomes" id="UP000198736"/>
    </source>
</evidence>
<accession>A0A0S4L7Z6</accession>
<keyword evidence="2" id="KW-1185">Reference proteome</keyword>
<protein>
    <submittedName>
        <fullName evidence="1">Uncharacterized protein</fullName>
    </submittedName>
</protein>
<organism evidence="1 2">
    <name type="scientific">Candidatus Nitrospira nitrificans</name>
    <dbReference type="NCBI Taxonomy" id="1742973"/>
    <lineage>
        <taxon>Bacteria</taxon>
        <taxon>Pseudomonadati</taxon>
        <taxon>Nitrospirota</taxon>
        <taxon>Nitrospiria</taxon>
        <taxon>Nitrospirales</taxon>
        <taxon>Nitrospiraceae</taxon>
        <taxon>Nitrospira</taxon>
    </lineage>
</organism>
<dbReference type="Proteomes" id="UP000198736">
    <property type="component" value="Unassembled WGS sequence"/>
</dbReference>
<dbReference type="AlphaFoldDB" id="A0A0S4L7Z6"/>
<name>A0A0S4L7Z6_9BACT</name>
<evidence type="ECO:0000313" key="1">
    <source>
        <dbReference type="EMBL" id="CUS32744.1"/>
    </source>
</evidence>
<gene>
    <name evidence="1" type="ORF">COMA2_110071</name>
</gene>
<sequence>MRKRYNQIRGKNLTQAQVSLGNISGENTPGTLDPMAESL</sequence>
<reference evidence="2" key="1">
    <citation type="submission" date="2015-10" db="EMBL/GenBank/DDBJ databases">
        <authorList>
            <person name="Luecker S."/>
            <person name="Luecker S."/>
        </authorList>
    </citation>
    <scope>NUCLEOTIDE SEQUENCE [LARGE SCALE GENOMIC DNA]</scope>
</reference>
<proteinExistence type="predicted"/>